<dbReference type="GO" id="GO:0003677">
    <property type="term" value="F:DNA binding"/>
    <property type="evidence" value="ECO:0007669"/>
    <property type="project" value="InterPro"/>
</dbReference>
<accession>A0A7W7WP57</accession>
<protein>
    <submittedName>
        <fullName evidence="3">Transcriptional regulator with XRE-family HTH domain</fullName>
    </submittedName>
</protein>
<dbReference type="Gene3D" id="1.10.260.40">
    <property type="entry name" value="lambda repressor-like DNA-binding domains"/>
    <property type="match status" value="1"/>
</dbReference>
<keyword evidence="4" id="KW-1185">Reference proteome</keyword>
<organism evidence="3 4">
    <name type="scientific">Micromonospora polyrhachis</name>
    <dbReference type="NCBI Taxonomy" id="1282883"/>
    <lineage>
        <taxon>Bacteria</taxon>
        <taxon>Bacillati</taxon>
        <taxon>Actinomycetota</taxon>
        <taxon>Actinomycetes</taxon>
        <taxon>Micromonosporales</taxon>
        <taxon>Micromonosporaceae</taxon>
        <taxon>Micromonospora</taxon>
    </lineage>
</organism>
<dbReference type="EMBL" id="JACHJW010000001">
    <property type="protein sequence ID" value="MBB4958307.1"/>
    <property type="molecule type" value="Genomic_DNA"/>
</dbReference>
<gene>
    <name evidence="3" type="ORF">FHR38_002040</name>
</gene>
<comment type="caution">
    <text evidence="3">The sequence shown here is derived from an EMBL/GenBank/DDBJ whole genome shotgun (WGS) entry which is preliminary data.</text>
</comment>
<name>A0A7W7WP57_9ACTN</name>
<feature type="compositionally biased region" description="Polar residues" evidence="1">
    <location>
        <begin position="157"/>
        <end position="168"/>
    </location>
</feature>
<reference evidence="3 4" key="1">
    <citation type="submission" date="2020-08" db="EMBL/GenBank/DDBJ databases">
        <title>Sequencing the genomes of 1000 actinobacteria strains.</title>
        <authorList>
            <person name="Klenk H.-P."/>
        </authorList>
    </citation>
    <scope>NUCLEOTIDE SEQUENCE [LARGE SCALE GENOMIC DNA]</scope>
    <source>
        <strain evidence="3 4">DSM 45886</strain>
    </source>
</reference>
<evidence type="ECO:0000256" key="1">
    <source>
        <dbReference type="SAM" id="MobiDB-lite"/>
    </source>
</evidence>
<dbReference type="SUPFAM" id="SSF47413">
    <property type="entry name" value="lambda repressor-like DNA-binding domains"/>
    <property type="match status" value="1"/>
</dbReference>
<dbReference type="InterPro" id="IPR010982">
    <property type="entry name" value="Lambda_DNA-bd_dom_sf"/>
</dbReference>
<evidence type="ECO:0000313" key="4">
    <source>
        <dbReference type="Proteomes" id="UP000578819"/>
    </source>
</evidence>
<dbReference type="Pfam" id="PF01381">
    <property type="entry name" value="HTH_3"/>
    <property type="match status" value="1"/>
</dbReference>
<feature type="domain" description="HTH cro/C1-type" evidence="2">
    <location>
        <begin position="19"/>
        <end position="76"/>
    </location>
</feature>
<sequence>MKAADESPQAAFSQFVRQVVDHARDERGWTVTDLAAHTRVGRSTVFRWLAGDWHDYPELAKVRGFCEALDVPVVAAFWALGLPDALPVGQSDRRRAAAEDASSVAADVRTIMARLADPAVPVAEKQLIRDMLRHLARRPDSTRTTQPASTRTTQPASTRTARPGSTRTVRAPSV</sequence>
<feature type="compositionally biased region" description="Low complexity" evidence="1">
    <location>
        <begin position="142"/>
        <end position="156"/>
    </location>
</feature>
<dbReference type="Proteomes" id="UP000578819">
    <property type="component" value="Unassembled WGS sequence"/>
</dbReference>
<dbReference type="AlphaFoldDB" id="A0A7W7WP57"/>
<dbReference type="CDD" id="cd00093">
    <property type="entry name" value="HTH_XRE"/>
    <property type="match status" value="1"/>
</dbReference>
<feature type="region of interest" description="Disordered" evidence="1">
    <location>
        <begin position="135"/>
        <end position="174"/>
    </location>
</feature>
<evidence type="ECO:0000259" key="2">
    <source>
        <dbReference type="SMART" id="SM00530"/>
    </source>
</evidence>
<dbReference type="SMART" id="SM00530">
    <property type="entry name" value="HTH_XRE"/>
    <property type="match status" value="1"/>
</dbReference>
<proteinExistence type="predicted"/>
<evidence type="ECO:0000313" key="3">
    <source>
        <dbReference type="EMBL" id="MBB4958307.1"/>
    </source>
</evidence>
<dbReference type="InterPro" id="IPR001387">
    <property type="entry name" value="Cro/C1-type_HTH"/>
</dbReference>